<organism evidence="8 9">
    <name type="scientific">Paenibacillus darwinianus</name>
    <dbReference type="NCBI Taxonomy" id="1380763"/>
    <lineage>
        <taxon>Bacteria</taxon>
        <taxon>Bacillati</taxon>
        <taxon>Bacillota</taxon>
        <taxon>Bacilli</taxon>
        <taxon>Bacillales</taxon>
        <taxon>Paenibacillaceae</taxon>
        <taxon>Paenibacillus</taxon>
    </lineage>
</organism>
<comment type="subcellular location">
    <subcellularLocation>
        <location evidence="1">Cell membrane</location>
        <topology evidence="1">Multi-pass membrane protein</topology>
    </subcellularLocation>
</comment>
<feature type="transmembrane region" description="Helical" evidence="6">
    <location>
        <begin position="31"/>
        <end position="48"/>
    </location>
</feature>
<evidence type="ECO:0000256" key="5">
    <source>
        <dbReference type="ARBA" id="ARBA00023136"/>
    </source>
</evidence>
<dbReference type="PANTHER" id="PTHR35007:SF1">
    <property type="entry name" value="PILUS ASSEMBLY PROTEIN"/>
    <property type="match status" value="1"/>
</dbReference>
<feature type="transmembrane region" description="Helical" evidence="6">
    <location>
        <begin position="185"/>
        <end position="203"/>
    </location>
</feature>
<dbReference type="PANTHER" id="PTHR35007">
    <property type="entry name" value="INTEGRAL MEMBRANE PROTEIN-RELATED"/>
    <property type="match status" value="1"/>
</dbReference>
<dbReference type="GO" id="GO:0005886">
    <property type="term" value="C:plasma membrane"/>
    <property type="evidence" value="ECO:0007669"/>
    <property type="project" value="UniProtKB-SubCell"/>
</dbReference>
<name>A0A9W5S1G7_9BACL</name>
<dbReference type="Pfam" id="PF00482">
    <property type="entry name" value="T2SSF"/>
    <property type="match status" value="1"/>
</dbReference>
<evidence type="ECO:0000313" key="9">
    <source>
        <dbReference type="Proteomes" id="UP000053750"/>
    </source>
</evidence>
<comment type="caution">
    <text evidence="8">The sequence shown here is derived from an EMBL/GenBank/DDBJ whole genome shotgun (WGS) entry which is preliminary data.</text>
</comment>
<sequence>MRRLSRLQYGMALAAGGIAGYAAGYLFYSSVWIALLFSPLGLMTPRWLRKELAVMRKRRMALQFKEALQCIASSLSAGRSVENAIITVPDELRTVFPDPRTEIRVEFERIRSGIRTGDNLEACLRAFSDRVGLEEIARFCDVLAIAKRSGGDMVAIVRRSAGAIGEKLEVEREISVMVAQKRFEARIMMAVPFVFMAVLSWAAPDYLAPLRQGMGYAVVTVALIMLVGCIYLIHRWMSFEV</sequence>
<gene>
    <name evidence="8" type="ORF">BG53_14465</name>
</gene>
<keyword evidence="5 6" id="KW-0472">Membrane</keyword>
<dbReference type="AlphaFoldDB" id="A0A9W5S1G7"/>
<protein>
    <submittedName>
        <fullName evidence="8">Pilus assembly protein TadB</fullName>
    </submittedName>
</protein>
<evidence type="ECO:0000256" key="6">
    <source>
        <dbReference type="SAM" id="Phobius"/>
    </source>
</evidence>
<evidence type="ECO:0000256" key="2">
    <source>
        <dbReference type="ARBA" id="ARBA00022475"/>
    </source>
</evidence>
<feature type="domain" description="Type II secretion system protein GspF" evidence="7">
    <location>
        <begin position="68"/>
        <end position="199"/>
    </location>
</feature>
<feature type="transmembrane region" description="Helical" evidence="6">
    <location>
        <begin position="7"/>
        <end position="25"/>
    </location>
</feature>
<keyword evidence="9" id="KW-1185">Reference proteome</keyword>
<reference evidence="8 9" key="1">
    <citation type="submission" date="2014-02" db="EMBL/GenBank/DDBJ databases">
        <title>Genome sequence of Paenibacillus darwinianus reveals adaptive mechanisms for survival in Antarctic soils.</title>
        <authorList>
            <person name="Dsouza M."/>
            <person name="Taylor M.W."/>
            <person name="Turner S.J."/>
            <person name="Aislabie J."/>
        </authorList>
    </citation>
    <scope>NUCLEOTIDE SEQUENCE [LARGE SCALE GENOMIC DNA]</scope>
    <source>
        <strain evidence="8 9">CE1</strain>
    </source>
</reference>
<dbReference type="EMBL" id="JFHU01000078">
    <property type="protein sequence ID" value="EXX89965.1"/>
    <property type="molecule type" value="Genomic_DNA"/>
</dbReference>
<evidence type="ECO:0000256" key="4">
    <source>
        <dbReference type="ARBA" id="ARBA00022989"/>
    </source>
</evidence>
<evidence type="ECO:0000256" key="3">
    <source>
        <dbReference type="ARBA" id="ARBA00022692"/>
    </source>
</evidence>
<evidence type="ECO:0000313" key="8">
    <source>
        <dbReference type="EMBL" id="EXX89965.1"/>
    </source>
</evidence>
<keyword evidence="2" id="KW-1003">Cell membrane</keyword>
<dbReference type="InterPro" id="IPR018076">
    <property type="entry name" value="T2SS_GspF_dom"/>
</dbReference>
<dbReference type="Proteomes" id="UP000053750">
    <property type="component" value="Unassembled WGS sequence"/>
</dbReference>
<evidence type="ECO:0000256" key="1">
    <source>
        <dbReference type="ARBA" id="ARBA00004651"/>
    </source>
</evidence>
<proteinExistence type="predicted"/>
<evidence type="ECO:0000259" key="7">
    <source>
        <dbReference type="Pfam" id="PF00482"/>
    </source>
</evidence>
<keyword evidence="4 6" id="KW-1133">Transmembrane helix</keyword>
<feature type="transmembrane region" description="Helical" evidence="6">
    <location>
        <begin position="215"/>
        <end position="233"/>
    </location>
</feature>
<accession>A0A9W5S1G7</accession>
<keyword evidence="3 6" id="KW-0812">Transmembrane</keyword>